<sequence length="74" mass="8359">MLVLTRKKGESVVIGDQIVVEIVEIDGDQIRLGITAPKNIQIHRAEIYQAIQEENKEALTVSENFIKNIKKNSK</sequence>
<reference evidence="1" key="1">
    <citation type="submission" date="2024-03" db="EMBL/GenBank/DDBJ databases">
        <title>Human intestinal bacterial collection.</title>
        <authorList>
            <person name="Pauvert C."/>
            <person name="Hitch T.C.A."/>
            <person name="Clavel T."/>
        </authorList>
    </citation>
    <scope>NUCLEOTIDE SEQUENCE</scope>
    <source>
        <strain evidence="1">CLA-AA-H227</strain>
    </source>
</reference>
<keyword evidence="2" id="KW-1185">Reference proteome</keyword>
<accession>A0ACC6SEM7</accession>
<name>A0ACC6SEM7_9BACI</name>
<dbReference type="Proteomes" id="UP001439875">
    <property type="component" value="Unassembled WGS sequence"/>
</dbReference>
<evidence type="ECO:0000313" key="2">
    <source>
        <dbReference type="Proteomes" id="UP001439875"/>
    </source>
</evidence>
<protein>
    <submittedName>
        <fullName evidence="1">Carbon storage regulator CsrA</fullName>
    </submittedName>
</protein>
<gene>
    <name evidence="1" type="primary">csrA</name>
    <name evidence="1" type="ORF">WMO40_12430</name>
</gene>
<dbReference type="EMBL" id="JBBMEW010000009">
    <property type="protein sequence ID" value="MEQ2527514.1"/>
    <property type="molecule type" value="Genomic_DNA"/>
</dbReference>
<proteinExistence type="predicted"/>
<evidence type="ECO:0000313" key="1">
    <source>
        <dbReference type="EMBL" id="MEQ2527514.1"/>
    </source>
</evidence>
<organism evidence="1 2">
    <name type="scientific">Robertmurraya yapensis</name>
    <name type="common">ex Hitch et al 2024</name>
    <dbReference type="NCBI Taxonomy" id="3133160"/>
    <lineage>
        <taxon>Bacteria</taxon>
        <taxon>Bacillati</taxon>
        <taxon>Bacillota</taxon>
        <taxon>Bacilli</taxon>
        <taxon>Bacillales</taxon>
        <taxon>Bacillaceae</taxon>
        <taxon>Robertmurraya</taxon>
    </lineage>
</organism>
<comment type="caution">
    <text evidence="1">The sequence shown here is derived from an EMBL/GenBank/DDBJ whole genome shotgun (WGS) entry which is preliminary data.</text>
</comment>